<evidence type="ECO:0000256" key="5">
    <source>
        <dbReference type="ARBA" id="ARBA00022825"/>
    </source>
</evidence>
<keyword evidence="5" id="KW-0720">Serine protease</keyword>
<sequence length="210" mass="22528">MTDNQKQPMFDHRLRERFLAQRVLVLDGPLDDDNGTVLATQLLSLAGEDPGRDIALWIHSPGGSVAAMLAIRDVMRLVPCDVATFALGLACSAGQFLLSAGTPGKRFALPHARIMMHQGSAGIGGSAVEVQVQADDLRHTRDTVLRLTAADTGRPVDEVFADSLHDRWFTAGQALDYGFIDHVVSDLGQVVPVRTHELGLGLGQKAGTRA</sequence>
<proteinExistence type="inferred from homology"/>
<evidence type="ECO:0000256" key="6">
    <source>
        <dbReference type="RuleBase" id="RU003567"/>
    </source>
</evidence>
<dbReference type="Gene3D" id="3.90.226.10">
    <property type="entry name" value="2-enoyl-CoA Hydratase, Chain A, domain 1"/>
    <property type="match status" value="1"/>
</dbReference>
<evidence type="ECO:0000313" key="8">
    <source>
        <dbReference type="Proteomes" id="UP001596220"/>
    </source>
</evidence>
<dbReference type="GO" id="GO:0006508">
    <property type="term" value="P:proteolysis"/>
    <property type="evidence" value="ECO:0007669"/>
    <property type="project" value="UniProtKB-KW"/>
</dbReference>
<dbReference type="EMBL" id="JBHSQO010000027">
    <property type="protein sequence ID" value="MFC6092353.1"/>
    <property type="molecule type" value="Genomic_DNA"/>
</dbReference>
<dbReference type="InterPro" id="IPR001907">
    <property type="entry name" value="ClpP"/>
</dbReference>
<keyword evidence="4" id="KW-0378">Hydrolase</keyword>
<keyword evidence="2" id="KW-0963">Cytoplasm</keyword>
<comment type="similarity">
    <text evidence="1 6">Belongs to the peptidase S14 family.</text>
</comment>
<evidence type="ECO:0000256" key="1">
    <source>
        <dbReference type="ARBA" id="ARBA00007039"/>
    </source>
</evidence>
<evidence type="ECO:0000256" key="2">
    <source>
        <dbReference type="ARBA" id="ARBA00022490"/>
    </source>
</evidence>
<dbReference type="InterPro" id="IPR029045">
    <property type="entry name" value="ClpP/crotonase-like_dom_sf"/>
</dbReference>
<accession>A0ABW1P9U1</accession>
<organism evidence="7 8">
    <name type="scientific">Saccharothrix lopnurensis</name>
    <dbReference type="NCBI Taxonomy" id="1670621"/>
    <lineage>
        <taxon>Bacteria</taxon>
        <taxon>Bacillati</taxon>
        <taxon>Actinomycetota</taxon>
        <taxon>Actinomycetes</taxon>
        <taxon>Pseudonocardiales</taxon>
        <taxon>Pseudonocardiaceae</taxon>
        <taxon>Saccharothrix</taxon>
    </lineage>
</organism>
<reference evidence="8" key="1">
    <citation type="journal article" date="2019" name="Int. J. Syst. Evol. Microbiol.">
        <title>The Global Catalogue of Microorganisms (GCM) 10K type strain sequencing project: providing services to taxonomists for standard genome sequencing and annotation.</title>
        <authorList>
            <consortium name="The Broad Institute Genomics Platform"/>
            <consortium name="The Broad Institute Genome Sequencing Center for Infectious Disease"/>
            <person name="Wu L."/>
            <person name="Ma J."/>
        </authorList>
    </citation>
    <scope>NUCLEOTIDE SEQUENCE [LARGE SCALE GENOMIC DNA]</scope>
    <source>
        <strain evidence="8">CGMCC 4.7246</strain>
    </source>
</reference>
<dbReference type="InterPro" id="IPR023562">
    <property type="entry name" value="ClpP/TepA"/>
</dbReference>
<evidence type="ECO:0000256" key="4">
    <source>
        <dbReference type="ARBA" id="ARBA00022801"/>
    </source>
</evidence>
<dbReference type="Pfam" id="PF00574">
    <property type="entry name" value="CLP_protease"/>
    <property type="match status" value="1"/>
</dbReference>
<evidence type="ECO:0000256" key="3">
    <source>
        <dbReference type="ARBA" id="ARBA00022670"/>
    </source>
</evidence>
<dbReference type="PRINTS" id="PR00127">
    <property type="entry name" value="CLPPROTEASEP"/>
</dbReference>
<dbReference type="GO" id="GO:0008233">
    <property type="term" value="F:peptidase activity"/>
    <property type="evidence" value="ECO:0007669"/>
    <property type="project" value="UniProtKB-KW"/>
</dbReference>
<dbReference type="Proteomes" id="UP001596220">
    <property type="component" value="Unassembled WGS sequence"/>
</dbReference>
<dbReference type="SUPFAM" id="SSF52096">
    <property type="entry name" value="ClpP/crotonase"/>
    <property type="match status" value="1"/>
</dbReference>
<name>A0ABW1P9U1_9PSEU</name>
<gene>
    <name evidence="7" type="ORF">ACFP3R_24040</name>
</gene>
<comment type="caution">
    <text evidence="7">The sequence shown here is derived from an EMBL/GenBank/DDBJ whole genome shotgun (WGS) entry which is preliminary data.</text>
</comment>
<dbReference type="CDD" id="cd07017">
    <property type="entry name" value="S14_ClpP_2"/>
    <property type="match status" value="1"/>
</dbReference>
<evidence type="ECO:0000313" key="7">
    <source>
        <dbReference type="EMBL" id="MFC6092353.1"/>
    </source>
</evidence>
<dbReference type="PANTHER" id="PTHR10381:SF70">
    <property type="entry name" value="ATP-DEPENDENT CLP PROTEASE PROTEOLYTIC SUBUNIT"/>
    <property type="match status" value="1"/>
</dbReference>
<keyword evidence="8" id="KW-1185">Reference proteome</keyword>
<dbReference type="RefSeq" id="WP_380638643.1">
    <property type="nucleotide sequence ID" value="NZ_JBHSQO010000027.1"/>
</dbReference>
<protein>
    <recommendedName>
        <fullName evidence="6">ATP-dependent Clp protease proteolytic subunit</fullName>
    </recommendedName>
</protein>
<keyword evidence="3 7" id="KW-0645">Protease</keyword>
<dbReference type="PANTHER" id="PTHR10381">
    <property type="entry name" value="ATP-DEPENDENT CLP PROTEASE PROTEOLYTIC SUBUNIT"/>
    <property type="match status" value="1"/>
</dbReference>